<evidence type="ECO:0000313" key="1">
    <source>
        <dbReference type="EMBL" id="OGZ53370.1"/>
    </source>
</evidence>
<protein>
    <submittedName>
        <fullName evidence="1">Uncharacterized protein</fullName>
    </submittedName>
</protein>
<evidence type="ECO:0000313" key="2">
    <source>
        <dbReference type="Proteomes" id="UP000179106"/>
    </source>
</evidence>
<organism evidence="1 2">
    <name type="scientific">Candidatus Ryanbacteria bacterium RIFCSPLOWO2_01_FULL_48_26</name>
    <dbReference type="NCBI Taxonomy" id="1802126"/>
    <lineage>
        <taxon>Bacteria</taxon>
        <taxon>Candidatus Ryaniibacteriota</taxon>
    </lineage>
</organism>
<sequence length="202" mass="22971">MCGRILPFIGGRRPRDAGTGAWHSENELRKEYVKVQDNIKECKMPEEKIAAFLEEFPWAKQYILGSIKQVYVSRITRELLSRTPLHCSLGCGEEISFIDEAGCCIPVRRTLFRHRTLGNGRSILSALHSLELEKAPPVRFILSYLNYHWVYRGYSGGGGGRLVLSPGLGSVIIYKPPQQLDAVKWAREQIDADKRELRKNLT</sequence>
<gene>
    <name evidence="1" type="ORF">A3B25_00085</name>
</gene>
<proteinExistence type="predicted"/>
<accession>A0A1G2GTD2</accession>
<reference evidence="1 2" key="1">
    <citation type="journal article" date="2016" name="Nat. Commun.">
        <title>Thousands of microbial genomes shed light on interconnected biogeochemical processes in an aquifer system.</title>
        <authorList>
            <person name="Anantharaman K."/>
            <person name="Brown C.T."/>
            <person name="Hug L.A."/>
            <person name="Sharon I."/>
            <person name="Castelle C.J."/>
            <person name="Probst A.J."/>
            <person name="Thomas B.C."/>
            <person name="Singh A."/>
            <person name="Wilkins M.J."/>
            <person name="Karaoz U."/>
            <person name="Brodie E.L."/>
            <person name="Williams K.H."/>
            <person name="Hubbard S.S."/>
            <person name="Banfield J.F."/>
        </authorList>
    </citation>
    <scope>NUCLEOTIDE SEQUENCE [LARGE SCALE GENOMIC DNA]</scope>
</reference>
<dbReference type="Proteomes" id="UP000179106">
    <property type="component" value="Unassembled WGS sequence"/>
</dbReference>
<dbReference type="AlphaFoldDB" id="A0A1G2GTD2"/>
<comment type="caution">
    <text evidence="1">The sequence shown here is derived from an EMBL/GenBank/DDBJ whole genome shotgun (WGS) entry which is preliminary data.</text>
</comment>
<name>A0A1G2GTD2_9BACT</name>
<dbReference type="EMBL" id="MHNW01000021">
    <property type="protein sequence ID" value="OGZ53370.1"/>
    <property type="molecule type" value="Genomic_DNA"/>
</dbReference>